<evidence type="ECO:0000256" key="2">
    <source>
        <dbReference type="ARBA" id="ARBA00022692"/>
    </source>
</evidence>
<dbReference type="InterPro" id="IPR005178">
    <property type="entry name" value="Ostalpha/TMEM184C"/>
</dbReference>
<feature type="transmembrane region" description="Helical" evidence="6">
    <location>
        <begin position="123"/>
        <end position="145"/>
    </location>
</feature>
<dbReference type="AlphaFoldDB" id="A0A8K0QZ88"/>
<keyword evidence="4 6" id="KW-0472">Membrane</keyword>
<reference evidence="7" key="1">
    <citation type="journal article" date="2021" name="Nat. Commun.">
        <title>Genetic determinants of endophytism in the Arabidopsis root mycobiome.</title>
        <authorList>
            <person name="Mesny F."/>
            <person name="Miyauchi S."/>
            <person name="Thiergart T."/>
            <person name="Pickel B."/>
            <person name="Atanasova L."/>
            <person name="Karlsson M."/>
            <person name="Huettel B."/>
            <person name="Barry K.W."/>
            <person name="Haridas S."/>
            <person name="Chen C."/>
            <person name="Bauer D."/>
            <person name="Andreopoulos W."/>
            <person name="Pangilinan J."/>
            <person name="LaButti K."/>
            <person name="Riley R."/>
            <person name="Lipzen A."/>
            <person name="Clum A."/>
            <person name="Drula E."/>
            <person name="Henrissat B."/>
            <person name="Kohler A."/>
            <person name="Grigoriev I.V."/>
            <person name="Martin F.M."/>
            <person name="Hacquard S."/>
        </authorList>
    </citation>
    <scope>NUCLEOTIDE SEQUENCE</scope>
    <source>
        <strain evidence="7">MPI-SDFR-AT-0120</strain>
    </source>
</reference>
<organism evidence="7 8">
    <name type="scientific">Paraphoma chrysanthemicola</name>
    <dbReference type="NCBI Taxonomy" id="798071"/>
    <lineage>
        <taxon>Eukaryota</taxon>
        <taxon>Fungi</taxon>
        <taxon>Dikarya</taxon>
        <taxon>Ascomycota</taxon>
        <taxon>Pezizomycotina</taxon>
        <taxon>Dothideomycetes</taxon>
        <taxon>Pleosporomycetidae</taxon>
        <taxon>Pleosporales</taxon>
        <taxon>Pleosporineae</taxon>
        <taxon>Phaeosphaeriaceae</taxon>
        <taxon>Paraphoma</taxon>
    </lineage>
</organism>
<dbReference type="SMART" id="SM01417">
    <property type="entry name" value="Solute_trans_a"/>
    <property type="match status" value="1"/>
</dbReference>
<feature type="transmembrane region" description="Helical" evidence="6">
    <location>
        <begin position="157"/>
        <end position="180"/>
    </location>
</feature>
<evidence type="ECO:0000256" key="5">
    <source>
        <dbReference type="SAM" id="MobiDB-lite"/>
    </source>
</evidence>
<comment type="caution">
    <text evidence="7">The sequence shown here is derived from an EMBL/GenBank/DDBJ whole genome shotgun (WGS) entry which is preliminary data.</text>
</comment>
<protein>
    <submittedName>
        <fullName evidence="7">Organic solute transporter Ostalpha-domain-containing protein</fullName>
    </submittedName>
</protein>
<keyword evidence="2 6" id="KW-0812">Transmembrane</keyword>
<keyword evidence="8" id="KW-1185">Reference proteome</keyword>
<feature type="transmembrane region" description="Helical" evidence="6">
    <location>
        <begin position="83"/>
        <end position="103"/>
    </location>
</feature>
<dbReference type="GO" id="GO:0016020">
    <property type="term" value="C:membrane"/>
    <property type="evidence" value="ECO:0007669"/>
    <property type="project" value="UniProtKB-SubCell"/>
</dbReference>
<proteinExistence type="predicted"/>
<name>A0A8K0QZ88_9PLEO</name>
<evidence type="ECO:0000256" key="4">
    <source>
        <dbReference type="ARBA" id="ARBA00023136"/>
    </source>
</evidence>
<feature type="compositionally biased region" description="Basic and acidic residues" evidence="5">
    <location>
        <begin position="314"/>
        <end position="331"/>
    </location>
</feature>
<dbReference type="Pfam" id="PF03619">
    <property type="entry name" value="Solute_trans_a"/>
    <property type="match status" value="1"/>
</dbReference>
<evidence type="ECO:0000256" key="6">
    <source>
        <dbReference type="SAM" id="Phobius"/>
    </source>
</evidence>
<evidence type="ECO:0000313" key="8">
    <source>
        <dbReference type="Proteomes" id="UP000813461"/>
    </source>
</evidence>
<comment type="subcellular location">
    <subcellularLocation>
        <location evidence="1">Membrane</location>
        <topology evidence="1">Multi-pass membrane protein</topology>
    </subcellularLocation>
</comment>
<accession>A0A8K0QZ88</accession>
<sequence>MMPIYAIVSFSSLVFHRQDVYLELIRNCYEAFVIASFFTLMCHYVAPTLHQQKEYFRNVQPKPWIFPLNGVKVPRSGLTWFNIIYVGINQFCITRPLFALIAIVTESQGRYCGSSTRPENGSLWITLLQGACVLVAMYCVVQFYMQLKEDLASHEPALKVLCIKLVMFLVFWQTWLLGMLSRKKGPLQPTARLASLDIRVGIPSVLICFEMTLFAILHHWAFPWRPYDLDRQLRGPDRPEAYARSPFGAFLDALNPWDYAKAAARGLRWLFHGVHHRMNDSSYHAKPALPQKTAVDTESKASMPKVRNGTRSDPGPRDETKRRLYDSEHRGLRTVSG</sequence>
<dbReference type="Proteomes" id="UP000813461">
    <property type="component" value="Unassembled WGS sequence"/>
</dbReference>
<dbReference type="OrthoDB" id="5348404at2759"/>
<feature type="transmembrane region" description="Helical" evidence="6">
    <location>
        <begin position="200"/>
        <end position="222"/>
    </location>
</feature>
<feature type="region of interest" description="Disordered" evidence="5">
    <location>
        <begin position="282"/>
        <end position="337"/>
    </location>
</feature>
<evidence type="ECO:0000256" key="1">
    <source>
        <dbReference type="ARBA" id="ARBA00004141"/>
    </source>
</evidence>
<dbReference type="EMBL" id="JAGMVJ010000019">
    <property type="protein sequence ID" value="KAH7076137.1"/>
    <property type="molecule type" value="Genomic_DNA"/>
</dbReference>
<evidence type="ECO:0000256" key="3">
    <source>
        <dbReference type="ARBA" id="ARBA00022989"/>
    </source>
</evidence>
<evidence type="ECO:0000313" key="7">
    <source>
        <dbReference type="EMBL" id="KAH7076137.1"/>
    </source>
</evidence>
<dbReference type="PANTHER" id="PTHR23423">
    <property type="entry name" value="ORGANIC SOLUTE TRANSPORTER-RELATED"/>
    <property type="match status" value="1"/>
</dbReference>
<keyword evidence="3 6" id="KW-1133">Transmembrane helix</keyword>
<gene>
    <name evidence="7" type="ORF">FB567DRAFT_535554</name>
</gene>